<dbReference type="GO" id="GO:0006520">
    <property type="term" value="P:amino acid metabolic process"/>
    <property type="evidence" value="ECO:0007669"/>
    <property type="project" value="InterPro"/>
</dbReference>
<dbReference type="SUPFAM" id="SSF53774">
    <property type="entry name" value="Glutaminase/Asparaginase"/>
    <property type="match status" value="1"/>
</dbReference>
<dbReference type="GO" id="GO:0004067">
    <property type="term" value="F:asparaginase activity"/>
    <property type="evidence" value="ECO:0007669"/>
    <property type="project" value="UniProtKB-UniRule"/>
</dbReference>
<evidence type="ECO:0000256" key="7">
    <source>
        <dbReference type="PROSITE-ProRule" id="PRU10099"/>
    </source>
</evidence>
<dbReference type="RefSeq" id="WP_073079677.1">
    <property type="nucleotide sequence ID" value="NZ_FQXV01000009.1"/>
</dbReference>
<keyword evidence="12" id="KW-1185">Reference proteome</keyword>
<dbReference type="InterPro" id="IPR006033">
    <property type="entry name" value="AsnA_fam"/>
</dbReference>
<dbReference type="InterPro" id="IPR040919">
    <property type="entry name" value="Asparaginase_C"/>
</dbReference>
<dbReference type="PIRSF" id="PIRSF500176">
    <property type="entry name" value="L_ASNase"/>
    <property type="match status" value="1"/>
</dbReference>
<dbReference type="InterPro" id="IPR006034">
    <property type="entry name" value="Asparaginase/glutaminase-like"/>
</dbReference>
<evidence type="ECO:0000256" key="8">
    <source>
        <dbReference type="PROSITE-ProRule" id="PRU10100"/>
    </source>
</evidence>
<feature type="active site" evidence="8">
    <location>
        <position position="86"/>
    </location>
</feature>
<dbReference type="EMBL" id="FQXV01000009">
    <property type="protein sequence ID" value="SHI12478.1"/>
    <property type="molecule type" value="Genomic_DNA"/>
</dbReference>
<dbReference type="EC" id="3.5.1.1" evidence="2"/>
<evidence type="ECO:0000313" key="11">
    <source>
        <dbReference type="EMBL" id="SHI12478.1"/>
    </source>
</evidence>
<sequence length="335" mass="36361">MKKKILLVTTGGTIASENSEEGLKPGLLSSDIMRTVNSLAERYDVTTRDLFQLDSSNIQPEEWQVIARCIYDARHDFDGVVVTHGTDTMAYTSSVLSFMLLNVPFPVVLTGSQLPISHPLTDAKDNLFCAFAMAASGTPGVFLAFNRKVMRGSRAVKVRTMSFDAFESINCPPVAKVDVGGLIINQDLVVRPAGDFALKSALSSDVVLIKIIPGLNPDVFKMLQNTGCRGVVIEAFGAGGMHFMRRDLISALQELADSGVVVVVCSQCLYESCDFSIYQTGMRLVEHPGIIQARDMTTEAAVTKLMWCLGQAAVADKIRIMFTSDISGEIDCESV</sequence>
<feature type="binding site" evidence="6">
    <location>
        <begin position="86"/>
        <end position="87"/>
    </location>
    <ligand>
        <name>substrate</name>
    </ligand>
</feature>
<protein>
    <recommendedName>
        <fullName evidence="2">asparaginase</fullName>
        <ecNumber evidence="2">3.5.1.1</ecNumber>
    </recommendedName>
</protein>
<evidence type="ECO:0000256" key="1">
    <source>
        <dbReference type="ARBA" id="ARBA00010518"/>
    </source>
</evidence>
<dbReference type="SFLD" id="SFLDS00057">
    <property type="entry name" value="Glutaminase/Asparaginase"/>
    <property type="match status" value="1"/>
</dbReference>
<dbReference type="PIRSF" id="PIRSF001220">
    <property type="entry name" value="L-ASNase_gatD"/>
    <property type="match status" value="1"/>
</dbReference>
<dbReference type="OrthoDB" id="9788068at2"/>
<evidence type="ECO:0000256" key="6">
    <source>
        <dbReference type="PIRSR" id="PIRSR001220-2"/>
    </source>
</evidence>
<dbReference type="PROSITE" id="PS00144">
    <property type="entry name" value="ASN_GLN_ASE_1"/>
    <property type="match status" value="1"/>
</dbReference>
<feature type="active site" evidence="7">
    <location>
        <position position="13"/>
    </location>
</feature>
<dbReference type="InterPro" id="IPR037152">
    <property type="entry name" value="L-asparaginase_N_sf"/>
</dbReference>
<dbReference type="PROSITE" id="PS00917">
    <property type="entry name" value="ASN_GLN_ASE_2"/>
    <property type="match status" value="1"/>
</dbReference>
<dbReference type="InterPro" id="IPR041725">
    <property type="entry name" value="L-asparaginase_I"/>
</dbReference>
<dbReference type="Gene3D" id="3.40.50.1170">
    <property type="entry name" value="L-asparaginase, N-terminal domain"/>
    <property type="match status" value="1"/>
</dbReference>
<dbReference type="InterPro" id="IPR027473">
    <property type="entry name" value="L-asparaginase_C"/>
</dbReference>
<name>A0A1M5YKQ9_9FIRM</name>
<dbReference type="PROSITE" id="PS51732">
    <property type="entry name" value="ASN_GLN_ASE_3"/>
    <property type="match status" value="1"/>
</dbReference>
<dbReference type="PANTHER" id="PTHR11707">
    <property type="entry name" value="L-ASPARAGINASE"/>
    <property type="match status" value="1"/>
</dbReference>
<gene>
    <name evidence="11" type="ORF">SAMN02745823_02582</name>
</gene>
<feature type="binding site" evidence="6">
    <location>
        <position position="55"/>
    </location>
    <ligand>
        <name>substrate</name>
    </ligand>
</feature>
<comment type="similarity">
    <text evidence="1">Belongs to the asparaginase 1 family.</text>
</comment>
<feature type="active site" description="O-isoaspartyl threonine intermediate" evidence="5">
    <location>
        <position position="13"/>
    </location>
</feature>
<evidence type="ECO:0000259" key="9">
    <source>
        <dbReference type="Pfam" id="PF00710"/>
    </source>
</evidence>
<dbReference type="InterPro" id="IPR036152">
    <property type="entry name" value="Asp/glu_Ase-like_sf"/>
</dbReference>
<dbReference type="Gene3D" id="3.40.50.40">
    <property type="match status" value="1"/>
</dbReference>
<dbReference type="Pfam" id="PF17763">
    <property type="entry name" value="Asparaginase_C"/>
    <property type="match status" value="1"/>
</dbReference>
<dbReference type="CDD" id="cd08963">
    <property type="entry name" value="L-asparaginase_I"/>
    <property type="match status" value="1"/>
</dbReference>
<feature type="domain" description="L-asparaginase N-terminal" evidence="9">
    <location>
        <begin position="4"/>
        <end position="187"/>
    </location>
</feature>
<evidence type="ECO:0000259" key="10">
    <source>
        <dbReference type="Pfam" id="PF17763"/>
    </source>
</evidence>
<dbReference type="Pfam" id="PF00710">
    <property type="entry name" value="Asparaginase"/>
    <property type="match status" value="1"/>
</dbReference>
<dbReference type="PRINTS" id="PR00139">
    <property type="entry name" value="ASNGLNASE"/>
</dbReference>
<evidence type="ECO:0000256" key="4">
    <source>
        <dbReference type="ARBA" id="ARBA00049366"/>
    </source>
</evidence>
<evidence type="ECO:0000256" key="2">
    <source>
        <dbReference type="ARBA" id="ARBA00012920"/>
    </source>
</evidence>
<organism evidence="11 12">
    <name type="scientific">Sporobacter termitidis DSM 10068</name>
    <dbReference type="NCBI Taxonomy" id="1123282"/>
    <lineage>
        <taxon>Bacteria</taxon>
        <taxon>Bacillati</taxon>
        <taxon>Bacillota</taxon>
        <taxon>Clostridia</taxon>
        <taxon>Eubacteriales</taxon>
        <taxon>Oscillospiraceae</taxon>
        <taxon>Sporobacter</taxon>
    </lineage>
</organism>
<evidence type="ECO:0000313" key="12">
    <source>
        <dbReference type="Proteomes" id="UP000183995"/>
    </source>
</evidence>
<evidence type="ECO:0000256" key="5">
    <source>
        <dbReference type="PIRSR" id="PIRSR001220-1"/>
    </source>
</evidence>
<dbReference type="InterPro" id="IPR020827">
    <property type="entry name" value="Asparaginase/glutaminase_AS1"/>
</dbReference>
<dbReference type="STRING" id="1123282.SAMN02745823_02582"/>
<dbReference type="FunFam" id="3.40.50.1170:FF:000001">
    <property type="entry name" value="L-asparaginase 2"/>
    <property type="match status" value="1"/>
</dbReference>
<reference evidence="11 12" key="1">
    <citation type="submission" date="2016-11" db="EMBL/GenBank/DDBJ databases">
        <authorList>
            <person name="Jaros S."/>
            <person name="Januszkiewicz K."/>
            <person name="Wedrychowicz H."/>
        </authorList>
    </citation>
    <scope>NUCLEOTIDE SEQUENCE [LARGE SCALE GENOMIC DNA]</scope>
    <source>
        <strain evidence="11 12">DSM 10068</strain>
    </source>
</reference>
<feature type="domain" description="Asparaginase/glutaminase C-terminal" evidence="10">
    <location>
        <begin position="205"/>
        <end position="322"/>
    </location>
</feature>
<dbReference type="SMART" id="SM00870">
    <property type="entry name" value="Asparaginase"/>
    <property type="match status" value="1"/>
</dbReference>
<dbReference type="InterPro" id="IPR027474">
    <property type="entry name" value="L-asparaginase_N"/>
</dbReference>
<dbReference type="AlphaFoldDB" id="A0A1M5YKQ9"/>
<dbReference type="PANTHER" id="PTHR11707:SF28">
    <property type="entry name" value="60 KDA LYSOPHOSPHOLIPASE"/>
    <property type="match status" value="1"/>
</dbReference>
<dbReference type="Proteomes" id="UP000183995">
    <property type="component" value="Unassembled WGS sequence"/>
</dbReference>
<keyword evidence="3" id="KW-0378">Hydrolase</keyword>
<dbReference type="NCBIfam" id="TIGR00519">
    <property type="entry name" value="asnASE_I"/>
    <property type="match status" value="1"/>
</dbReference>
<dbReference type="InterPro" id="IPR027475">
    <property type="entry name" value="Asparaginase/glutaminase_AS2"/>
</dbReference>
<evidence type="ECO:0000256" key="3">
    <source>
        <dbReference type="ARBA" id="ARBA00022801"/>
    </source>
</evidence>
<proteinExistence type="inferred from homology"/>
<comment type="catalytic activity">
    <reaction evidence="4">
        <text>L-asparagine + H2O = L-aspartate + NH4(+)</text>
        <dbReference type="Rhea" id="RHEA:21016"/>
        <dbReference type="ChEBI" id="CHEBI:15377"/>
        <dbReference type="ChEBI" id="CHEBI:28938"/>
        <dbReference type="ChEBI" id="CHEBI:29991"/>
        <dbReference type="ChEBI" id="CHEBI:58048"/>
        <dbReference type="EC" id="3.5.1.1"/>
    </reaction>
</comment>
<accession>A0A1M5YKQ9</accession>